<dbReference type="EMBL" id="JACRTD010000002">
    <property type="protein sequence ID" value="MBC8584691.1"/>
    <property type="molecule type" value="Genomic_DNA"/>
</dbReference>
<evidence type="ECO:0000313" key="3">
    <source>
        <dbReference type="Proteomes" id="UP000623678"/>
    </source>
</evidence>
<dbReference type="Proteomes" id="UP000623678">
    <property type="component" value="Unassembled WGS sequence"/>
</dbReference>
<feature type="transmembrane region" description="Helical" evidence="1">
    <location>
        <begin position="17"/>
        <end position="36"/>
    </location>
</feature>
<keyword evidence="3" id="KW-1185">Reference proteome</keyword>
<feature type="transmembrane region" description="Helical" evidence="1">
    <location>
        <begin position="74"/>
        <end position="91"/>
    </location>
</feature>
<keyword evidence="1" id="KW-0472">Membrane</keyword>
<keyword evidence="1" id="KW-1133">Transmembrane helix</keyword>
<protein>
    <submittedName>
        <fullName evidence="2">DUF3810 domain-containing protein</fullName>
    </submittedName>
</protein>
<dbReference type="AlphaFoldDB" id="A0A926EN27"/>
<keyword evidence="1" id="KW-0812">Transmembrane</keyword>
<dbReference type="InterPro" id="IPR024294">
    <property type="entry name" value="DUF3810"/>
</dbReference>
<sequence>MQTTKIKRGLGSAVKRWWPVLLLAVSFGLSILAKNNPELTDAIYSQKIYPVLAAIFGGISSFFPFSLAELAVCALLLGVLVLITFGIIRLLKGKRPSGISGFWRLLERVVKLVCILFSAFLLLCGMNYYRLEFSQLNGLDVHPSPKEELIALCEELVRNAGELRAGLTMDEYGVTSLSKGAWETAGDARTAVAALSEEYPTIKELPITPKPVIFSRMMSLMQITGVFVPFIYEANVNIDAPDYSVPATMCHELAHTRGFMREDEANFIAYLACQNAENQEFQYSGAMLALVHCINRLYSVDREEASRIMAGCSDGIKLDMAASSLYWDQFEGPVAQVSTAVNNIYLKANNQADGVQSYGRMVDLLLADRRQRQKK</sequence>
<dbReference type="Pfam" id="PF12725">
    <property type="entry name" value="DUF3810"/>
    <property type="match status" value="1"/>
</dbReference>
<organism evidence="2 3">
    <name type="scientific">Youxingia wuxianensis</name>
    <dbReference type="NCBI Taxonomy" id="2763678"/>
    <lineage>
        <taxon>Bacteria</taxon>
        <taxon>Bacillati</taxon>
        <taxon>Bacillota</taxon>
        <taxon>Clostridia</taxon>
        <taxon>Eubacteriales</taxon>
        <taxon>Oscillospiraceae</taxon>
        <taxon>Youxingia</taxon>
    </lineage>
</organism>
<feature type="transmembrane region" description="Helical" evidence="1">
    <location>
        <begin position="112"/>
        <end position="129"/>
    </location>
</feature>
<evidence type="ECO:0000256" key="1">
    <source>
        <dbReference type="SAM" id="Phobius"/>
    </source>
</evidence>
<gene>
    <name evidence="2" type="ORF">H8705_03765</name>
</gene>
<name>A0A926EN27_9FIRM</name>
<comment type="caution">
    <text evidence="2">The sequence shown here is derived from an EMBL/GenBank/DDBJ whole genome shotgun (WGS) entry which is preliminary data.</text>
</comment>
<accession>A0A926EN27</accession>
<proteinExistence type="predicted"/>
<reference evidence="2" key="1">
    <citation type="submission" date="2020-08" db="EMBL/GenBank/DDBJ databases">
        <title>Genome public.</title>
        <authorList>
            <person name="Liu C."/>
            <person name="Sun Q."/>
        </authorList>
    </citation>
    <scope>NUCLEOTIDE SEQUENCE</scope>
    <source>
        <strain evidence="2">NSJ-64</strain>
    </source>
</reference>
<dbReference type="RefSeq" id="WP_262394514.1">
    <property type="nucleotide sequence ID" value="NZ_JACRTD010000002.1"/>
</dbReference>
<evidence type="ECO:0000313" key="2">
    <source>
        <dbReference type="EMBL" id="MBC8584691.1"/>
    </source>
</evidence>